<dbReference type="PANTHER" id="PTHR43401">
    <property type="entry name" value="L-THREONINE 3-DEHYDROGENASE"/>
    <property type="match status" value="1"/>
</dbReference>
<dbReference type="AlphaFoldDB" id="A0A6A7A2X6"/>
<keyword evidence="2 4" id="KW-0862">Zinc</keyword>
<dbReference type="EMBL" id="MU006225">
    <property type="protein sequence ID" value="KAF2826905.1"/>
    <property type="molecule type" value="Genomic_DNA"/>
</dbReference>
<feature type="domain" description="Enoyl reductase (ER)" evidence="6">
    <location>
        <begin position="28"/>
        <end position="358"/>
    </location>
</feature>
<dbReference type="Gene3D" id="3.40.50.720">
    <property type="entry name" value="NAD(P)-binding Rossmann-like Domain"/>
    <property type="match status" value="1"/>
</dbReference>
<dbReference type="GO" id="GO:0016491">
    <property type="term" value="F:oxidoreductase activity"/>
    <property type="evidence" value="ECO:0007669"/>
    <property type="project" value="UniProtKB-KW"/>
</dbReference>
<dbReference type="Proteomes" id="UP000799424">
    <property type="component" value="Unassembled WGS sequence"/>
</dbReference>
<keyword evidence="3" id="KW-0560">Oxidoreductase</keyword>
<evidence type="ECO:0000313" key="7">
    <source>
        <dbReference type="EMBL" id="KAF2826905.1"/>
    </source>
</evidence>
<evidence type="ECO:0000256" key="4">
    <source>
        <dbReference type="RuleBase" id="RU361277"/>
    </source>
</evidence>
<dbReference type="SMART" id="SM00829">
    <property type="entry name" value="PKS_ER"/>
    <property type="match status" value="1"/>
</dbReference>
<dbReference type="OrthoDB" id="256333at2759"/>
<accession>A0A6A7A2X6</accession>
<evidence type="ECO:0000256" key="5">
    <source>
        <dbReference type="SAM" id="MobiDB-lite"/>
    </source>
</evidence>
<dbReference type="InterPro" id="IPR036291">
    <property type="entry name" value="NAD(P)-bd_dom_sf"/>
</dbReference>
<evidence type="ECO:0000256" key="3">
    <source>
        <dbReference type="ARBA" id="ARBA00023002"/>
    </source>
</evidence>
<dbReference type="Pfam" id="PF00107">
    <property type="entry name" value="ADH_zinc_N"/>
    <property type="match status" value="1"/>
</dbReference>
<dbReference type="SUPFAM" id="SSF50129">
    <property type="entry name" value="GroES-like"/>
    <property type="match status" value="1"/>
</dbReference>
<organism evidence="7 8">
    <name type="scientific">Ophiobolus disseminans</name>
    <dbReference type="NCBI Taxonomy" id="1469910"/>
    <lineage>
        <taxon>Eukaryota</taxon>
        <taxon>Fungi</taxon>
        <taxon>Dikarya</taxon>
        <taxon>Ascomycota</taxon>
        <taxon>Pezizomycotina</taxon>
        <taxon>Dothideomycetes</taxon>
        <taxon>Pleosporomycetidae</taxon>
        <taxon>Pleosporales</taxon>
        <taxon>Pleosporineae</taxon>
        <taxon>Phaeosphaeriaceae</taxon>
        <taxon>Ophiobolus</taxon>
    </lineage>
</organism>
<evidence type="ECO:0000256" key="1">
    <source>
        <dbReference type="ARBA" id="ARBA00022723"/>
    </source>
</evidence>
<name>A0A6A7A2X6_9PLEO</name>
<comment type="similarity">
    <text evidence="4">Belongs to the zinc-containing alcohol dehydrogenase family.</text>
</comment>
<proteinExistence type="inferred from homology"/>
<keyword evidence="1 4" id="KW-0479">Metal-binding</keyword>
<protein>
    <submittedName>
        <fullName evidence="7">L-threonine 3-dehydrogenase</fullName>
    </submittedName>
</protein>
<sequence length="361" mass="38980">MHDTMKESGRTGPSKGSVPEKMKALQYSGPEKFAVVQIDVPQIGDDDVLVKISACGVCGTDLHYHKGEFLAKWPLIPGHEAAGTVAAIGKNVSNVSVGDRVATDPMQPCLSCFHCTRRKPLLCDSLTAFGGNVPGGFAEYCRYPARLVHPIGDLPDLEAVLVEPAACATHGIERMQIEVGSKVLLFGCGPTGILLAQLVKMNGAAHLTIASKGGPKLDLARKMNIADDYIAISDTSPRVQMDALASANPYGFDIVIEATGAPTVLEVALNYVRKGGKLVVYGVYDESVKIAWSPFKIWENEITILASFCSMGHIPHVMEYIKAGKLKLEGVVNKTFRIEEWEECLDVVRRQEVVKAAIAFD</sequence>
<evidence type="ECO:0000259" key="6">
    <source>
        <dbReference type="SMART" id="SM00829"/>
    </source>
</evidence>
<keyword evidence="8" id="KW-1185">Reference proteome</keyword>
<dbReference type="InterPro" id="IPR013149">
    <property type="entry name" value="ADH-like_C"/>
</dbReference>
<dbReference type="Pfam" id="PF08240">
    <property type="entry name" value="ADH_N"/>
    <property type="match status" value="1"/>
</dbReference>
<dbReference type="SUPFAM" id="SSF51735">
    <property type="entry name" value="NAD(P)-binding Rossmann-fold domains"/>
    <property type="match status" value="1"/>
</dbReference>
<feature type="region of interest" description="Disordered" evidence="5">
    <location>
        <begin position="1"/>
        <end position="21"/>
    </location>
</feature>
<dbReference type="PANTHER" id="PTHR43401:SF2">
    <property type="entry name" value="L-THREONINE 3-DEHYDROGENASE"/>
    <property type="match status" value="1"/>
</dbReference>
<evidence type="ECO:0000256" key="2">
    <source>
        <dbReference type="ARBA" id="ARBA00022833"/>
    </source>
</evidence>
<comment type="cofactor">
    <cofactor evidence="4">
        <name>Zn(2+)</name>
        <dbReference type="ChEBI" id="CHEBI:29105"/>
    </cofactor>
</comment>
<dbReference type="InterPro" id="IPR013154">
    <property type="entry name" value="ADH-like_N"/>
</dbReference>
<dbReference type="InterPro" id="IPR050129">
    <property type="entry name" value="Zn_alcohol_dh"/>
</dbReference>
<gene>
    <name evidence="7" type="ORF">CC86DRAFT_350066</name>
</gene>
<dbReference type="CDD" id="cd08234">
    <property type="entry name" value="threonine_DH_like"/>
    <property type="match status" value="1"/>
</dbReference>
<dbReference type="GO" id="GO:0008270">
    <property type="term" value="F:zinc ion binding"/>
    <property type="evidence" value="ECO:0007669"/>
    <property type="project" value="InterPro"/>
</dbReference>
<dbReference type="InterPro" id="IPR002328">
    <property type="entry name" value="ADH_Zn_CS"/>
</dbReference>
<reference evidence="7" key="1">
    <citation type="journal article" date="2020" name="Stud. Mycol.">
        <title>101 Dothideomycetes genomes: a test case for predicting lifestyles and emergence of pathogens.</title>
        <authorList>
            <person name="Haridas S."/>
            <person name="Albert R."/>
            <person name="Binder M."/>
            <person name="Bloem J."/>
            <person name="Labutti K."/>
            <person name="Salamov A."/>
            <person name="Andreopoulos B."/>
            <person name="Baker S."/>
            <person name="Barry K."/>
            <person name="Bills G."/>
            <person name="Bluhm B."/>
            <person name="Cannon C."/>
            <person name="Castanera R."/>
            <person name="Culley D."/>
            <person name="Daum C."/>
            <person name="Ezra D."/>
            <person name="Gonzalez J."/>
            <person name="Henrissat B."/>
            <person name="Kuo A."/>
            <person name="Liang C."/>
            <person name="Lipzen A."/>
            <person name="Lutzoni F."/>
            <person name="Magnuson J."/>
            <person name="Mondo S."/>
            <person name="Nolan M."/>
            <person name="Ohm R."/>
            <person name="Pangilinan J."/>
            <person name="Park H.-J."/>
            <person name="Ramirez L."/>
            <person name="Alfaro M."/>
            <person name="Sun H."/>
            <person name="Tritt A."/>
            <person name="Yoshinaga Y."/>
            <person name="Zwiers L.-H."/>
            <person name="Turgeon B."/>
            <person name="Goodwin S."/>
            <person name="Spatafora J."/>
            <person name="Crous P."/>
            <person name="Grigoriev I."/>
        </authorList>
    </citation>
    <scope>NUCLEOTIDE SEQUENCE</scope>
    <source>
        <strain evidence="7">CBS 113818</strain>
    </source>
</reference>
<dbReference type="InterPro" id="IPR011032">
    <property type="entry name" value="GroES-like_sf"/>
</dbReference>
<dbReference type="PROSITE" id="PS00059">
    <property type="entry name" value="ADH_ZINC"/>
    <property type="match status" value="1"/>
</dbReference>
<dbReference type="InterPro" id="IPR020843">
    <property type="entry name" value="ER"/>
</dbReference>
<evidence type="ECO:0000313" key="8">
    <source>
        <dbReference type="Proteomes" id="UP000799424"/>
    </source>
</evidence>
<dbReference type="Gene3D" id="3.90.180.10">
    <property type="entry name" value="Medium-chain alcohol dehydrogenases, catalytic domain"/>
    <property type="match status" value="1"/>
</dbReference>